<protein>
    <submittedName>
        <fullName evidence="1">Isopentenyl-diphosphate delta-isomerase</fullName>
    </submittedName>
</protein>
<reference evidence="1 2" key="1">
    <citation type="submission" date="2024-03" db="EMBL/GenBank/DDBJ databases">
        <title>The Acrasis kona genome and developmental transcriptomes reveal deep origins of eukaryotic multicellular pathways.</title>
        <authorList>
            <person name="Sheikh S."/>
            <person name="Fu C.-J."/>
            <person name="Brown M.W."/>
            <person name="Baldauf S.L."/>
        </authorList>
    </citation>
    <scope>NUCLEOTIDE SEQUENCE [LARGE SCALE GENOMIC DNA]</scope>
    <source>
        <strain evidence="1 2">ATCC MYA-3509</strain>
    </source>
</reference>
<gene>
    <name evidence="1" type="ORF">AKO1_013297</name>
</gene>
<keyword evidence="2" id="KW-1185">Reference proteome</keyword>
<dbReference type="Proteomes" id="UP001431209">
    <property type="component" value="Unassembled WGS sequence"/>
</dbReference>
<proteinExistence type="predicted"/>
<dbReference type="AlphaFoldDB" id="A0AAW2ZRB1"/>
<comment type="caution">
    <text evidence="1">The sequence shown here is derived from an EMBL/GenBank/DDBJ whole genome shotgun (WGS) entry which is preliminary data.</text>
</comment>
<accession>A0AAW2ZRB1</accession>
<evidence type="ECO:0000313" key="2">
    <source>
        <dbReference type="Proteomes" id="UP001431209"/>
    </source>
</evidence>
<dbReference type="EMBL" id="JAOPGA020001778">
    <property type="protein sequence ID" value="KAL0491212.1"/>
    <property type="molecule type" value="Genomic_DNA"/>
</dbReference>
<sequence>MVKSSFEQKKREAISEFLCGGRFLIAGTAAWYGQGLDLGQTVIYVTTHVYNETVEGMHQIKNIPGRFEFIKTRFPQTPDIEFWVVDMINNYLGMDVSVPEVMYNLNNYLQVGKINRAKLIQNNTEFGLPATRYLIEEVLRGEVYSSDKGRAFGSLLYEQIRH</sequence>
<evidence type="ECO:0000313" key="1">
    <source>
        <dbReference type="EMBL" id="KAL0491212.1"/>
    </source>
</evidence>
<name>A0AAW2ZRB1_9EUKA</name>
<organism evidence="1 2">
    <name type="scientific">Acrasis kona</name>
    <dbReference type="NCBI Taxonomy" id="1008807"/>
    <lineage>
        <taxon>Eukaryota</taxon>
        <taxon>Discoba</taxon>
        <taxon>Heterolobosea</taxon>
        <taxon>Tetramitia</taxon>
        <taxon>Eutetramitia</taxon>
        <taxon>Acrasidae</taxon>
        <taxon>Acrasis</taxon>
    </lineage>
</organism>